<evidence type="ECO:0000256" key="4">
    <source>
        <dbReference type="ARBA" id="ARBA00023004"/>
    </source>
</evidence>
<evidence type="ECO:0000313" key="11">
    <source>
        <dbReference type="Proteomes" id="UP000023152"/>
    </source>
</evidence>
<evidence type="ECO:0000256" key="7">
    <source>
        <dbReference type="SAM" id="Coils"/>
    </source>
</evidence>
<dbReference type="AlphaFoldDB" id="X6N870"/>
<dbReference type="EMBL" id="ASPP01010711">
    <property type="protein sequence ID" value="ETO22470.1"/>
    <property type="molecule type" value="Genomic_DNA"/>
</dbReference>
<dbReference type="SUPFAM" id="SSF52540">
    <property type="entry name" value="P-loop containing nucleoside triphosphate hydrolases"/>
    <property type="match status" value="1"/>
</dbReference>
<evidence type="ECO:0000313" key="10">
    <source>
        <dbReference type="EMBL" id="ETO22470.1"/>
    </source>
</evidence>
<dbReference type="Pfam" id="PF06155">
    <property type="entry name" value="GBBH-like_N"/>
    <property type="match status" value="1"/>
</dbReference>
<comment type="caution">
    <text evidence="10">The sequence shown here is derived from an EMBL/GenBank/DDBJ whole genome shotgun (WGS) entry which is preliminary data.</text>
</comment>
<keyword evidence="1" id="KW-0479">Metal-binding</keyword>
<feature type="coiled-coil region" evidence="7">
    <location>
        <begin position="49"/>
        <end position="76"/>
    </location>
</feature>
<dbReference type="GO" id="GO:0051539">
    <property type="term" value="F:4 iron, 4 sulfur cluster binding"/>
    <property type="evidence" value="ECO:0007669"/>
    <property type="project" value="TreeGrafter"/>
</dbReference>
<accession>X6N870</accession>
<dbReference type="Gene3D" id="3.30.2020.30">
    <property type="match status" value="1"/>
</dbReference>
<proteinExistence type="inferred from homology"/>
<dbReference type="InterPro" id="IPR033756">
    <property type="entry name" value="YlxH/NBP35"/>
</dbReference>
<organism evidence="10 11">
    <name type="scientific">Reticulomyxa filosa</name>
    <dbReference type="NCBI Taxonomy" id="46433"/>
    <lineage>
        <taxon>Eukaryota</taxon>
        <taxon>Sar</taxon>
        <taxon>Rhizaria</taxon>
        <taxon>Retaria</taxon>
        <taxon>Foraminifera</taxon>
        <taxon>Monothalamids</taxon>
        <taxon>Reticulomyxidae</taxon>
        <taxon>Reticulomyxa</taxon>
    </lineage>
</organism>
<dbReference type="Pfam" id="PF10609">
    <property type="entry name" value="ParA"/>
    <property type="match status" value="1"/>
</dbReference>
<protein>
    <recommendedName>
        <fullName evidence="9">Gamma-butyrobetaine hydroxylase-like N-terminal domain-containing protein</fullName>
    </recommendedName>
</protein>
<dbReference type="Proteomes" id="UP000023152">
    <property type="component" value="Unassembled WGS sequence"/>
</dbReference>
<feature type="region of interest" description="Disordered" evidence="8">
    <location>
        <begin position="163"/>
        <end position="184"/>
    </location>
</feature>
<keyword evidence="7" id="KW-0175">Coiled coil</keyword>
<evidence type="ECO:0000256" key="2">
    <source>
        <dbReference type="ARBA" id="ARBA00022741"/>
    </source>
</evidence>
<reference evidence="10 11" key="1">
    <citation type="journal article" date="2013" name="Curr. Biol.">
        <title>The Genome of the Foraminiferan Reticulomyxa filosa.</title>
        <authorList>
            <person name="Glockner G."/>
            <person name="Hulsmann N."/>
            <person name="Schleicher M."/>
            <person name="Noegel A.A."/>
            <person name="Eichinger L."/>
            <person name="Gallinger C."/>
            <person name="Pawlowski J."/>
            <person name="Sierra R."/>
            <person name="Euteneuer U."/>
            <person name="Pillet L."/>
            <person name="Moustafa A."/>
            <person name="Platzer M."/>
            <person name="Groth M."/>
            <person name="Szafranski K."/>
            <person name="Schliwa M."/>
        </authorList>
    </citation>
    <scope>NUCLEOTIDE SEQUENCE [LARGE SCALE GENOMIC DNA]</scope>
</reference>
<evidence type="ECO:0000256" key="1">
    <source>
        <dbReference type="ARBA" id="ARBA00022723"/>
    </source>
</evidence>
<dbReference type="InterPro" id="IPR019591">
    <property type="entry name" value="Mrp/NBP35_ATP-bd"/>
</dbReference>
<evidence type="ECO:0000256" key="3">
    <source>
        <dbReference type="ARBA" id="ARBA00022840"/>
    </source>
</evidence>
<dbReference type="InterPro" id="IPR038492">
    <property type="entry name" value="GBBH-like_N_sf"/>
</dbReference>
<dbReference type="GO" id="GO:0005524">
    <property type="term" value="F:ATP binding"/>
    <property type="evidence" value="ECO:0007669"/>
    <property type="project" value="UniProtKB-KW"/>
</dbReference>
<dbReference type="PANTHER" id="PTHR42961:SF2">
    <property type="entry name" value="IRON-SULFUR PROTEIN NUBPL"/>
    <property type="match status" value="1"/>
</dbReference>
<dbReference type="GO" id="GO:0046872">
    <property type="term" value="F:metal ion binding"/>
    <property type="evidence" value="ECO:0007669"/>
    <property type="project" value="UniProtKB-KW"/>
</dbReference>
<keyword evidence="11" id="KW-1185">Reference proteome</keyword>
<dbReference type="GO" id="GO:0140663">
    <property type="term" value="F:ATP-dependent FeS chaperone activity"/>
    <property type="evidence" value="ECO:0007669"/>
    <property type="project" value="InterPro"/>
</dbReference>
<keyword evidence="3" id="KW-0067">ATP-binding</keyword>
<dbReference type="InterPro" id="IPR000808">
    <property type="entry name" value="Mrp-like_CS"/>
</dbReference>
<dbReference type="PROSITE" id="PS01215">
    <property type="entry name" value="MRP"/>
    <property type="match status" value="1"/>
</dbReference>
<dbReference type="Gene3D" id="3.40.50.300">
    <property type="entry name" value="P-loop containing nucleotide triphosphate hydrolases"/>
    <property type="match status" value="1"/>
</dbReference>
<dbReference type="HAMAP" id="MF_02040">
    <property type="entry name" value="Mrp_NBP35"/>
    <property type="match status" value="1"/>
</dbReference>
<dbReference type="OrthoDB" id="1741334at2759"/>
<dbReference type="GO" id="GO:0016226">
    <property type="term" value="P:iron-sulfur cluster assembly"/>
    <property type="evidence" value="ECO:0007669"/>
    <property type="project" value="InterPro"/>
</dbReference>
<dbReference type="InterPro" id="IPR010376">
    <property type="entry name" value="GBBH-like_N"/>
</dbReference>
<evidence type="ECO:0000256" key="8">
    <source>
        <dbReference type="SAM" id="MobiDB-lite"/>
    </source>
</evidence>
<feature type="domain" description="Gamma-butyrobetaine hydroxylase-like N-terminal" evidence="9">
    <location>
        <begin position="470"/>
        <end position="509"/>
    </location>
</feature>
<dbReference type="CDD" id="cd02037">
    <property type="entry name" value="Mrp_NBP35"/>
    <property type="match status" value="1"/>
</dbReference>
<name>X6N870_RETFI</name>
<evidence type="ECO:0000259" key="9">
    <source>
        <dbReference type="Pfam" id="PF06155"/>
    </source>
</evidence>
<dbReference type="InterPro" id="IPR027417">
    <property type="entry name" value="P-loop_NTPase"/>
</dbReference>
<sequence length="517" mass="57572">MKKIIIIQNVHVKIAVGTFAQSKIRSEKNDLRRQGINAVFVGRMSTRSSNGKENEKEELEREKKEMKQKVVDVLRTIKAGGESREDIIYNGLIKSIEIRDETEMENKSRIVNVMEPNDKENSVCGIGARSIISCEKRTDQSKLLEAFGKDTIEVRVAMAKTNDNRQIDAKTTSSSSSSRVGRDRGLSQVKHVIAVSSCKGGVGKSTIAVNLAYSLSKLNHRVGIYDADIFGPSLPTMISPKDTIIRKDQQNMLLPLRYEGVDCMSFGFVKTGAAGSHPHTGLAAMRGPMVTQVVHELLTFTKWGDLDYLVIDMPPGTSDIHLTLCQNIQIQAAVVVTTPQKLSFVDVIKGIQMFDTMNVPTIAVVENMSKIICNKCGEETYPFGPGYRQSIVQQFGIQQVYQLPIVPLISSRSDCGDPVVLDQSPQSQPIRDVFDLMAKSVVVEIDRLHTLTQHPSWALDSHSSILKLTKLNPTSVDTNIQALFVQPKGNYAFYVKWSDGHHSIYPFKTIIKQFFNR</sequence>
<keyword evidence="4" id="KW-0408">Iron</keyword>
<gene>
    <name evidence="10" type="ORF">RFI_14729</name>
</gene>
<keyword evidence="5" id="KW-0411">Iron-sulfur</keyword>
<comment type="similarity">
    <text evidence="6">Belongs to the Mrp/NBP35 ATP-binding proteins family.</text>
</comment>
<keyword evidence="2" id="KW-0547">Nucleotide-binding</keyword>
<evidence type="ECO:0000256" key="6">
    <source>
        <dbReference type="ARBA" id="ARBA00024036"/>
    </source>
</evidence>
<dbReference type="InterPro" id="IPR044304">
    <property type="entry name" value="NUBPL-like"/>
</dbReference>
<dbReference type="PANTHER" id="PTHR42961">
    <property type="entry name" value="IRON-SULFUR PROTEIN NUBPL"/>
    <property type="match status" value="1"/>
</dbReference>
<evidence type="ECO:0000256" key="5">
    <source>
        <dbReference type="ARBA" id="ARBA00023014"/>
    </source>
</evidence>